<organism evidence="1 2">
    <name type="scientific">Tunturiibacter lichenicola</name>
    <dbReference type="NCBI Taxonomy" id="2051959"/>
    <lineage>
        <taxon>Bacteria</taxon>
        <taxon>Pseudomonadati</taxon>
        <taxon>Acidobacteriota</taxon>
        <taxon>Terriglobia</taxon>
        <taxon>Terriglobales</taxon>
        <taxon>Acidobacteriaceae</taxon>
        <taxon>Tunturiibacter</taxon>
    </lineage>
</organism>
<reference evidence="1 2" key="1">
    <citation type="submission" date="2020-07" db="EMBL/GenBank/DDBJ databases">
        <title>Genomic Encyclopedia of Type Strains, Phase IV (KMG-V): Genome sequencing to study the core and pangenomes of soil and plant-associated prokaryotes.</title>
        <authorList>
            <person name="Whitman W."/>
        </authorList>
    </citation>
    <scope>NUCLEOTIDE SEQUENCE [LARGE SCALE GENOMIC DNA]</scope>
    <source>
        <strain evidence="1 2">M8UP30</strain>
    </source>
</reference>
<gene>
    <name evidence="1" type="ORF">HDF12_001450</name>
</gene>
<dbReference type="Proteomes" id="UP000534186">
    <property type="component" value="Unassembled WGS sequence"/>
</dbReference>
<evidence type="ECO:0000313" key="1">
    <source>
        <dbReference type="EMBL" id="NYF51085.1"/>
    </source>
</evidence>
<comment type="caution">
    <text evidence="1">The sequence shown here is derived from an EMBL/GenBank/DDBJ whole genome shotgun (WGS) entry which is preliminary data.</text>
</comment>
<dbReference type="EMBL" id="JACCCV010000001">
    <property type="protein sequence ID" value="NYF51085.1"/>
    <property type="molecule type" value="Genomic_DNA"/>
</dbReference>
<sequence>MSNRSDATLYTNSMSRIRQRVDLIEKVFKGSMDLDSDAFTAELIFLQFRKILEEMAFPSLAANKEKYSEAHATFSQHWNASRILEAVSKLNPGFYPIPLGAPTWNGEIHFEPIDSGFLTEDEFAILYQASSEVLHTRNPYREGDPTIHVKYTVGEWISRIQTLLSWHQVVLLDGGSWIVHIPPRGPVQAFPTQPADAPGVNTSEG</sequence>
<name>A0A7Y9NKJ6_9BACT</name>
<dbReference type="AlphaFoldDB" id="A0A7Y9NKJ6"/>
<protein>
    <submittedName>
        <fullName evidence="1">Uncharacterized protein</fullName>
    </submittedName>
</protein>
<proteinExistence type="predicted"/>
<accession>A0A7Y9NKJ6</accession>
<evidence type="ECO:0000313" key="2">
    <source>
        <dbReference type="Proteomes" id="UP000534186"/>
    </source>
</evidence>